<accession>A0A834M5U3</accession>
<dbReference type="EMBL" id="JAACXV010014270">
    <property type="protein sequence ID" value="KAF7269041.1"/>
    <property type="molecule type" value="Genomic_DNA"/>
</dbReference>
<organism evidence="1 2">
    <name type="scientific">Rhynchophorus ferrugineus</name>
    <name type="common">Red palm weevil</name>
    <name type="synonym">Curculio ferrugineus</name>
    <dbReference type="NCBI Taxonomy" id="354439"/>
    <lineage>
        <taxon>Eukaryota</taxon>
        <taxon>Metazoa</taxon>
        <taxon>Ecdysozoa</taxon>
        <taxon>Arthropoda</taxon>
        <taxon>Hexapoda</taxon>
        <taxon>Insecta</taxon>
        <taxon>Pterygota</taxon>
        <taxon>Neoptera</taxon>
        <taxon>Endopterygota</taxon>
        <taxon>Coleoptera</taxon>
        <taxon>Polyphaga</taxon>
        <taxon>Cucujiformia</taxon>
        <taxon>Curculionidae</taxon>
        <taxon>Dryophthorinae</taxon>
        <taxon>Rhynchophorus</taxon>
    </lineage>
</organism>
<dbReference type="Proteomes" id="UP000625711">
    <property type="component" value="Unassembled WGS sequence"/>
</dbReference>
<dbReference type="AlphaFoldDB" id="A0A834M5U3"/>
<name>A0A834M5U3_RHYFE</name>
<evidence type="ECO:0000313" key="1">
    <source>
        <dbReference type="EMBL" id="KAF7269041.1"/>
    </source>
</evidence>
<evidence type="ECO:0000313" key="2">
    <source>
        <dbReference type="Proteomes" id="UP000625711"/>
    </source>
</evidence>
<proteinExistence type="predicted"/>
<keyword evidence="2" id="KW-1185">Reference proteome</keyword>
<dbReference type="OrthoDB" id="10552802at2759"/>
<sequence>MLTSPLQIPTGPVFCNPHPTSIRNNFHPSDVALGAVVVRPPPGRQLAANFHPVLVYGTIRSGASVGSAGCLPPSRLQCVQLVSCAGASKGAHTVSGSSLAVLPTSPAGHYLYVSCWGLGRQFLWIPVVAPSRSSSSCKVQRGPQYPYSLAGQGQFCTGGQYLRNGSRRGVGAPGSAGDMETRLVSMKHMFLVDMDIFRLFRFVLTPNYMRSMCSVILNKTVLWIFIFS</sequence>
<reference evidence="1" key="1">
    <citation type="submission" date="2020-08" db="EMBL/GenBank/DDBJ databases">
        <title>Genome sequencing and assembly of the red palm weevil Rhynchophorus ferrugineus.</title>
        <authorList>
            <person name="Dias G.B."/>
            <person name="Bergman C.M."/>
            <person name="Manee M."/>
        </authorList>
    </citation>
    <scope>NUCLEOTIDE SEQUENCE</scope>
    <source>
        <strain evidence="1">AA-2017</strain>
        <tissue evidence="1">Whole larva</tissue>
    </source>
</reference>
<gene>
    <name evidence="1" type="ORF">GWI33_017893</name>
</gene>
<comment type="caution">
    <text evidence="1">The sequence shown here is derived from an EMBL/GenBank/DDBJ whole genome shotgun (WGS) entry which is preliminary data.</text>
</comment>
<protein>
    <submittedName>
        <fullName evidence="1">Uncharacterized protein</fullName>
    </submittedName>
</protein>